<evidence type="ECO:0000313" key="2">
    <source>
        <dbReference type="Proteomes" id="UP000250434"/>
    </source>
</evidence>
<organism evidence="1 2">
    <name type="scientific">Amycolatopsis albispora</name>
    <dbReference type="NCBI Taxonomy" id="1804986"/>
    <lineage>
        <taxon>Bacteria</taxon>
        <taxon>Bacillati</taxon>
        <taxon>Actinomycetota</taxon>
        <taxon>Actinomycetes</taxon>
        <taxon>Pseudonocardiales</taxon>
        <taxon>Pseudonocardiaceae</taxon>
        <taxon>Amycolatopsis</taxon>
    </lineage>
</organism>
<evidence type="ECO:0000313" key="1">
    <source>
        <dbReference type="EMBL" id="AXB41489.1"/>
    </source>
</evidence>
<dbReference type="EMBL" id="CP015163">
    <property type="protein sequence ID" value="AXB41489.1"/>
    <property type="molecule type" value="Genomic_DNA"/>
</dbReference>
<name>A0A344L0B5_9PSEU</name>
<dbReference type="AlphaFoldDB" id="A0A344L0B5"/>
<dbReference type="Proteomes" id="UP000250434">
    <property type="component" value="Chromosome"/>
</dbReference>
<dbReference type="OrthoDB" id="4190814at2"/>
<dbReference type="KEGG" id="aab:A4R43_02240"/>
<reference evidence="1 2" key="1">
    <citation type="submission" date="2016-04" db="EMBL/GenBank/DDBJ databases">
        <title>Complete genome sequence and analysis of deep-sea sediment isolate, Amycolatopsis sp. WP1.</title>
        <authorList>
            <person name="Wang H."/>
            <person name="Chen S."/>
            <person name="Wu Q."/>
        </authorList>
    </citation>
    <scope>NUCLEOTIDE SEQUENCE [LARGE SCALE GENOMIC DNA]</scope>
    <source>
        <strain evidence="1 2">WP1</strain>
    </source>
</reference>
<dbReference type="RefSeq" id="WP_113690745.1">
    <property type="nucleotide sequence ID" value="NZ_CP015163.1"/>
</dbReference>
<sequence>MDAPSASAAVAAAAPAARMDLPLFREIPGHHAPTPFYLTDDMYGGLCLELAGGELSDKVGKPVADPHTHECPEIYLLLSPNPGGGVIEVVADGRHHTLTSPATFFIPAGTVHHFVTRKAEPGTYCLGLLLTGSTQR</sequence>
<proteinExistence type="predicted"/>
<accession>A0A344L0B5</accession>
<dbReference type="Gene3D" id="2.60.120.10">
    <property type="entry name" value="Jelly Rolls"/>
    <property type="match status" value="1"/>
</dbReference>
<dbReference type="InterPro" id="IPR014710">
    <property type="entry name" value="RmlC-like_jellyroll"/>
</dbReference>
<gene>
    <name evidence="1" type="ORF">A4R43_02240</name>
</gene>
<dbReference type="SUPFAM" id="SSF51182">
    <property type="entry name" value="RmlC-like cupins"/>
    <property type="match status" value="1"/>
</dbReference>
<protein>
    <recommendedName>
        <fullName evidence="3">Cupin 2 conserved barrel domain-containing protein</fullName>
    </recommendedName>
</protein>
<dbReference type="InterPro" id="IPR011051">
    <property type="entry name" value="RmlC_Cupin_sf"/>
</dbReference>
<evidence type="ECO:0008006" key="3">
    <source>
        <dbReference type="Google" id="ProtNLM"/>
    </source>
</evidence>
<keyword evidence="2" id="KW-1185">Reference proteome</keyword>